<dbReference type="RefSeq" id="XP_041549462.1">
    <property type="nucleotide sequence ID" value="XM_041706595.1"/>
</dbReference>
<name>A0A7R7XA40_9EURO</name>
<feature type="chain" id="PRO_5030665353" evidence="1">
    <location>
        <begin position="21"/>
        <end position="123"/>
    </location>
</feature>
<dbReference type="OrthoDB" id="5316007at2759"/>
<keyword evidence="1" id="KW-0732">Signal</keyword>
<reference evidence="2" key="1">
    <citation type="submission" date="2021-01" db="EMBL/GenBank/DDBJ databases">
        <authorList>
            <consortium name="Aspergillus puulaauensis MK2 genome sequencing consortium"/>
            <person name="Kazuki M."/>
            <person name="Futagami T."/>
        </authorList>
    </citation>
    <scope>NUCLEOTIDE SEQUENCE</scope>
    <source>
        <strain evidence="2">MK2</strain>
    </source>
</reference>
<dbReference type="GeneID" id="64967273"/>
<dbReference type="AlphaFoldDB" id="A0A7R7XA40"/>
<evidence type="ECO:0000313" key="2">
    <source>
        <dbReference type="EMBL" id="BCS17268.1"/>
    </source>
</evidence>
<reference evidence="2" key="2">
    <citation type="submission" date="2021-02" db="EMBL/GenBank/DDBJ databases">
        <title>Aspergillus puulaauensis MK2 genome sequence.</title>
        <authorList>
            <person name="Futagami T."/>
            <person name="Mori K."/>
            <person name="Kadooka C."/>
            <person name="Tanaka T."/>
        </authorList>
    </citation>
    <scope>NUCLEOTIDE SEQUENCE</scope>
    <source>
        <strain evidence="2">MK2</strain>
    </source>
</reference>
<gene>
    <name evidence="2" type="ORF">APUU_10096A</name>
</gene>
<organism evidence="2 3">
    <name type="scientific">Aspergillus puulaauensis</name>
    <dbReference type="NCBI Taxonomy" id="1220207"/>
    <lineage>
        <taxon>Eukaryota</taxon>
        <taxon>Fungi</taxon>
        <taxon>Dikarya</taxon>
        <taxon>Ascomycota</taxon>
        <taxon>Pezizomycotina</taxon>
        <taxon>Eurotiomycetes</taxon>
        <taxon>Eurotiomycetidae</taxon>
        <taxon>Eurotiales</taxon>
        <taxon>Aspergillaceae</taxon>
        <taxon>Aspergillus</taxon>
    </lineage>
</organism>
<dbReference type="EMBL" id="AP024443">
    <property type="protein sequence ID" value="BCS17268.1"/>
    <property type="molecule type" value="Genomic_DNA"/>
</dbReference>
<dbReference type="KEGG" id="apuu:APUU_10096A"/>
<sequence>MYSGVPFVAALVATTAAVQCISPPPPGTVDLSEDWDVEWSHVDTDSSQLCVYLSNFQLAPNPHTIFVAGPVNTNSDGTTVAGSCDLPIVDSPYRVRLSECGNPNTIYSECNQVDVSQDSCDNN</sequence>
<evidence type="ECO:0000256" key="1">
    <source>
        <dbReference type="SAM" id="SignalP"/>
    </source>
</evidence>
<accession>A0A7R7XA40</accession>
<evidence type="ECO:0000313" key="3">
    <source>
        <dbReference type="Proteomes" id="UP000654913"/>
    </source>
</evidence>
<feature type="signal peptide" evidence="1">
    <location>
        <begin position="1"/>
        <end position="20"/>
    </location>
</feature>
<keyword evidence="3" id="KW-1185">Reference proteome</keyword>
<dbReference type="Proteomes" id="UP000654913">
    <property type="component" value="Chromosome 1"/>
</dbReference>
<proteinExistence type="predicted"/>
<protein>
    <submittedName>
        <fullName evidence="2">Uncharacterized protein</fullName>
    </submittedName>
</protein>